<feature type="transmembrane region" description="Helical" evidence="6">
    <location>
        <begin position="16"/>
        <end position="34"/>
    </location>
</feature>
<keyword evidence="5 6" id="KW-0472">Membrane</keyword>
<evidence type="ECO:0000256" key="4">
    <source>
        <dbReference type="ARBA" id="ARBA00022989"/>
    </source>
</evidence>
<keyword evidence="3 6" id="KW-0812">Transmembrane</keyword>
<keyword evidence="2" id="KW-1003">Cell membrane</keyword>
<gene>
    <name evidence="7" type="ORF">HCU74_04010</name>
</gene>
<organism evidence="7 8">
    <name type="scientific">Spongiibacter thalassae</name>
    <dbReference type="NCBI Taxonomy" id="2721624"/>
    <lineage>
        <taxon>Bacteria</taxon>
        <taxon>Pseudomonadati</taxon>
        <taxon>Pseudomonadota</taxon>
        <taxon>Gammaproteobacteria</taxon>
        <taxon>Cellvibrionales</taxon>
        <taxon>Spongiibacteraceae</taxon>
        <taxon>Spongiibacter</taxon>
    </lineage>
</organism>
<evidence type="ECO:0000256" key="3">
    <source>
        <dbReference type="ARBA" id="ARBA00022692"/>
    </source>
</evidence>
<protein>
    <submittedName>
        <fullName evidence="7">Cytochrome C oxidase subunit IV family protein</fullName>
    </submittedName>
</protein>
<evidence type="ECO:0000256" key="2">
    <source>
        <dbReference type="ARBA" id="ARBA00022475"/>
    </source>
</evidence>
<accession>A0ABX1GDC0</accession>
<dbReference type="EMBL" id="JAAWWK010000001">
    <property type="protein sequence ID" value="NKI16583.1"/>
    <property type="molecule type" value="Genomic_DNA"/>
</dbReference>
<dbReference type="Pfam" id="PF03626">
    <property type="entry name" value="COX4_pro"/>
    <property type="match status" value="1"/>
</dbReference>
<proteinExistence type="predicted"/>
<evidence type="ECO:0000256" key="1">
    <source>
        <dbReference type="ARBA" id="ARBA00004651"/>
    </source>
</evidence>
<sequence>MKTVTTGQALPRESGIYPVAVWAVLVLATLLSWLTGVFDIFGGSTTPYTLLGILLISYLKSRMVILDFMEIRHAPKTLRFALESWAAAVIIMLYYFFAIG</sequence>
<evidence type="ECO:0000256" key="6">
    <source>
        <dbReference type="SAM" id="Phobius"/>
    </source>
</evidence>
<dbReference type="Proteomes" id="UP000765845">
    <property type="component" value="Unassembled WGS sequence"/>
</dbReference>
<evidence type="ECO:0000313" key="8">
    <source>
        <dbReference type="Proteomes" id="UP000765845"/>
    </source>
</evidence>
<reference evidence="7 8" key="1">
    <citation type="submission" date="2020-04" db="EMBL/GenBank/DDBJ databases">
        <authorList>
            <person name="Yoon J."/>
        </authorList>
    </citation>
    <scope>NUCLEOTIDE SEQUENCE [LARGE SCALE GENOMIC DNA]</scope>
    <source>
        <strain evidence="7 8">KMU-166</strain>
    </source>
</reference>
<comment type="subcellular location">
    <subcellularLocation>
        <location evidence="1">Cell membrane</location>
        <topology evidence="1">Multi-pass membrane protein</topology>
    </subcellularLocation>
</comment>
<comment type="caution">
    <text evidence="7">The sequence shown here is derived from an EMBL/GenBank/DDBJ whole genome shotgun (WGS) entry which is preliminary data.</text>
</comment>
<evidence type="ECO:0000256" key="5">
    <source>
        <dbReference type="ARBA" id="ARBA00023136"/>
    </source>
</evidence>
<name>A0ABX1GDC0_9GAMM</name>
<feature type="transmembrane region" description="Helical" evidence="6">
    <location>
        <begin position="40"/>
        <end position="59"/>
    </location>
</feature>
<keyword evidence="8" id="KW-1185">Reference proteome</keyword>
<evidence type="ECO:0000313" key="7">
    <source>
        <dbReference type="EMBL" id="NKI16583.1"/>
    </source>
</evidence>
<dbReference type="RefSeq" id="WP_168449096.1">
    <property type="nucleotide sequence ID" value="NZ_JAAWWK010000001.1"/>
</dbReference>
<feature type="transmembrane region" description="Helical" evidence="6">
    <location>
        <begin position="80"/>
        <end position="97"/>
    </location>
</feature>
<keyword evidence="4 6" id="KW-1133">Transmembrane helix</keyword>
<dbReference type="InterPro" id="IPR005171">
    <property type="entry name" value="Cyt_c_oxidase_su4_prok"/>
</dbReference>